<accession>A0A080YUI3</accession>
<protein>
    <submittedName>
        <fullName evidence="2">Uncharacterized protein</fullName>
    </submittedName>
</protein>
<dbReference type="InterPro" id="IPR012340">
    <property type="entry name" value="NA-bd_OB-fold"/>
</dbReference>
<feature type="signal peptide" evidence="1">
    <location>
        <begin position="1"/>
        <end position="16"/>
    </location>
</feature>
<evidence type="ECO:0000256" key="1">
    <source>
        <dbReference type="SAM" id="SignalP"/>
    </source>
</evidence>
<evidence type="ECO:0000313" key="2">
    <source>
        <dbReference type="EMBL" id="CDM87063.1"/>
    </source>
</evidence>
<organism evidence="2">
    <name type="scientific">Triticum aestivum</name>
    <name type="common">Wheat</name>
    <dbReference type="NCBI Taxonomy" id="4565"/>
    <lineage>
        <taxon>Eukaryota</taxon>
        <taxon>Viridiplantae</taxon>
        <taxon>Streptophyta</taxon>
        <taxon>Embryophyta</taxon>
        <taxon>Tracheophyta</taxon>
        <taxon>Spermatophyta</taxon>
        <taxon>Magnoliopsida</taxon>
        <taxon>Liliopsida</taxon>
        <taxon>Poales</taxon>
        <taxon>Poaceae</taxon>
        <taxon>BOP clade</taxon>
        <taxon>Pooideae</taxon>
        <taxon>Triticodae</taxon>
        <taxon>Triticeae</taxon>
        <taxon>Triticinae</taxon>
        <taxon>Triticum</taxon>
    </lineage>
</organism>
<gene>
    <name evidence="2" type="ORF">TRAES_3BF074300030CFD_c1</name>
</gene>
<feature type="chain" id="PRO_5009744559" evidence="1">
    <location>
        <begin position="17"/>
        <end position="135"/>
    </location>
</feature>
<dbReference type="EMBL" id="HG670306">
    <property type="protein sequence ID" value="CDM87063.1"/>
    <property type="molecule type" value="Genomic_DNA"/>
</dbReference>
<proteinExistence type="predicted"/>
<reference evidence="2" key="1">
    <citation type="journal article" date="2014" name="Science">
        <title>Structural and functional partitioning of bread wheat chromosome 3B.</title>
        <authorList>
            <person name="Choulet F."/>
            <person name="Alberti A."/>
            <person name="Theil S."/>
            <person name="Glover N."/>
            <person name="Barbe V."/>
            <person name="Daron J."/>
            <person name="Pingault L."/>
            <person name="Sourdille P."/>
            <person name="Couloux A."/>
            <person name="Paux E."/>
            <person name="Leroy P."/>
            <person name="Mangenot S."/>
            <person name="Guilhot N."/>
            <person name="Le Gouis J."/>
            <person name="Balfourier F."/>
            <person name="Alaux M."/>
            <person name="Jamilloux V."/>
            <person name="Poulain J."/>
            <person name="Durand C."/>
            <person name="Bellec A."/>
            <person name="Gaspin C."/>
            <person name="Safar J."/>
            <person name="Dolezel J."/>
            <person name="Rogers J."/>
            <person name="Vandepoele K."/>
            <person name="Aury J.M."/>
            <person name="Mayer K."/>
            <person name="Berges H."/>
            <person name="Quesneville H."/>
            <person name="Wincker P."/>
            <person name="Feuillet C."/>
        </authorList>
    </citation>
    <scope>NUCLEOTIDE SEQUENCE</scope>
</reference>
<keyword evidence="1" id="KW-0732">Signal</keyword>
<dbReference type="HOGENOM" id="CLU_1889584_0_0_1"/>
<name>A0A080YUI3_WHEAT</name>
<sequence length="135" mass="15647">MAAGMLLMLWPHGCLMWLLVLVDGGGSNKLSKVLILEPLKSRIHDFGGSRVSTYFVISALYMINALMLYMNLEQEEEPRILQEAASIRAQWRRSQVREMDFRKPQAHGVLGIPGYVRFTFRTRRYVDLLGHYQYL</sequence>
<dbReference type="AlphaFoldDB" id="A0A080YUI3"/>
<dbReference type="SUPFAM" id="SSF50249">
    <property type="entry name" value="Nucleic acid-binding proteins"/>
    <property type="match status" value="1"/>
</dbReference>